<dbReference type="SUPFAM" id="SSF161219">
    <property type="entry name" value="CHY zinc finger-like"/>
    <property type="match status" value="1"/>
</dbReference>
<comment type="caution">
    <text evidence="8">The sequence shown here is derived from an EMBL/GenBank/DDBJ whole genome shotgun (WGS) entry which is preliminary data.</text>
</comment>
<dbReference type="EMBL" id="CAXDID020000070">
    <property type="protein sequence ID" value="CAL6014175.1"/>
    <property type="molecule type" value="Genomic_DNA"/>
</dbReference>
<keyword evidence="1" id="KW-0479">Metal-binding</keyword>
<evidence type="ECO:0000256" key="3">
    <source>
        <dbReference type="ARBA" id="ARBA00022833"/>
    </source>
</evidence>
<dbReference type="GO" id="GO:0005634">
    <property type="term" value="C:nucleus"/>
    <property type="evidence" value="ECO:0007669"/>
    <property type="project" value="TreeGrafter"/>
</dbReference>
<evidence type="ECO:0000256" key="2">
    <source>
        <dbReference type="ARBA" id="ARBA00022771"/>
    </source>
</evidence>
<dbReference type="Gene3D" id="3.30.40.10">
    <property type="entry name" value="Zinc/RING finger domain, C3HC4 (zinc finger)"/>
    <property type="match status" value="1"/>
</dbReference>
<dbReference type="SUPFAM" id="SSF161245">
    <property type="entry name" value="Zinc hairpin stack"/>
    <property type="match status" value="1"/>
</dbReference>
<dbReference type="InterPro" id="IPR037275">
    <property type="entry name" value="Znf_CTCHY_sf"/>
</dbReference>
<reference evidence="9 10" key="2">
    <citation type="submission" date="2024-07" db="EMBL/GenBank/DDBJ databases">
        <authorList>
            <person name="Akdeniz Z."/>
        </authorList>
    </citation>
    <scope>NUCLEOTIDE SEQUENCE [LARGE SCALE GENOMIC DNA]</scope>
</reference>
<dbReference type="SUPFAM" id="SSF57850">
    <property type="entry name" value="RING/U-box"/>
    <property type="match status" value="1"/>
</dbReference>
<name>A0AA86PPI6_9EUKA</name>
<evidence type="ECO:0000313" key="9">
    <source>
        <dbReference type="EMBL" id="CAL6014175.1"/>
    </source>
</evidence>
<dbReference type="PROSITE" id="PS51266">
    <property type="entry name" value="ZF_CHY"/>
    <property type="match status" value="1"/>
</dbReference>
<dbReference type="GO" id="GO:0016567">
    <property type="term" value="P:protein ubiquitination"/>
    <property type="evidence" value="ECO:0007669"/>
    <property type="project" value="TreeGrafter"/>
</dbReference>
<evidence type="ECO:0000259" key="7">
    <source>
        <dbReference type="PROSITE" id="PS51270"/>
    </source>
</evidence>
<sequence length="457" mass="53756">MSEYISVKYPDASSVQEQYQNKIVLATVFKLLPGSEDKKDINKQVPLKTFPYQIYSEERQTYLDEEVKKIYLHMPLSEYDVNITDYECQERFTNSQKDENESWINQKPDQLVYLKFSVGYSIGCQHYIRGCQVKCETCQKFYPCRLCHNEVEDHEFPRKLTETVKCSHCELVQKISLKCEQCDAQFGTYYCDTCRLVCGMSKESKPNFHCEQCGVCKVGLKNYNIHCDKCEQCYKKRFFANHKCISANSECIICLGSLQNSIYGKLVLECNHQMHQHCYTQLLQSGNLKCPVCKRFLPIDSDRKRIYEFQLKNYRRIFVPIEMQNNFVRVHCNDCQQNFVKQQHPYLYHCERCKLFNCDVLGQYNVNSKLKAFYIQFQLSYNQKGLKSRMCTKNDVIEVATEVFECGIEKIEETLGFKITQKKAEKVAMALNKFPRTVEELKLALKGKNIDYDDEDE</sequence>
<protein>
    <submittedName>
        <fullName evidence="8">RING finger and CHY zinc finger domain-containing protein</fullName>
    </submittedName>
    <submittedName>
        <fullName evidence="9">RING_finger and CHY zinc finger domain-containing protein</fullName>
    </submittedName>
</protein>
<dbReference type="Proteomes" id="UP001642409">
    <property type="component" value="Unassembled WGS sequence"/>
</dbReference>
<dbReference type="Pfam" id="PF13639">
    <property type="entry name" value="zf-RING_2"/>
    <property type="match status" value="1"/>
</dbReference>
<dbReference type="InterPro" id="IPR008913">
    <property type="entry name" value="Znf_CHY"/>
</dbReference>
<keyword evidence="3" id="KW-0862">Zinc</keyword>
<evidence type="ECO:0000256" key="1">
    <source>
        <dbReference type="ARBA" id="ARBA00022723"/>
    </source>
</evidence>
<dbReference type="GO" id="GO:0008270">
    <property type="term" value="F:zinc ion binding"/>
    <property type="evidence" value="ECO:0007669"/>
    <property type="project" value="UniProtKB-KW"/>
</dbReference>
<evidence type="ECO:0000256" key="4">
    <source>
        <dbReference type="PROSITE-ProRule" id="PRU00601"/>
    </source>
</evidence>
<proteinExistence type="predicted"/>
<feature type="domain" description="CTCHY-type" evidence="7">
    <location>
        <begin position="186"/>
        <end position="252"/>
    </location>
</feature>
<organism evidence="8">
    <name type="scientific">Hexamita inflata</name>
    <dbReference type="NCBI Taxonomy" id="28002"/>
    <lineage>
        <taxon>Eukaryota</taxon>
        <taxon>Metamonada</taxon>
        <taxon>Diplomonadida</taxon>
        <taxon>Hexamitidae</taxon>
        <taxon>Hexamitinae</taxon>
        <taxon>Hexamita</taxon>
    </lineage>
</organism>
<dbReference type="GO" id="GO:0006511">
    <property type="term" value="P:ubiquitin-dependent protein catabolic process"/>
    <property type="evidence" value="ECO:0007669"/>
    <property type="project" value="TreeGrafter"/>
</dbReference>
<evidence type="ECO:0000313" key="8">
    <source>
        <dbReference type="EMBL" id="CAI9938629.1"/>
    </source>
</evidence>
<dbReference type="PANTHER" id="PTHR21319:SF53">
    <property type="entry name" value="RING FINGER AND CHY ZINC FINGER DOMAIN-CONTAINING PROTEIN 1"/>
    <property type="match status" value="1"/>
</dbReference>
<dbReference type="PROSITE" id="PS50089">
    <property type="entry name" value="ZF_RING_2"/>
    <property type="match status" value="1"/>
</dbReference>
<evidence type="ECO:0000259" key="6">
    <source>
        <dbReference type="PROSITE" id="PS51266"/>
    </source>
</evidence>
<feature type="domain" description="RING-type" evidence="5">
    <location>
        <begin position="251"/>
        <end position="294"/>
    </location>
</feature>
<dbReference type="Pfam" id="PF05495">
    <property type="entry name" value="zf-CHY"/>
    <property type="match status" value="1"/>
</dbReference>
<evidence type="ECO:0000259" key="5">
    <source>
        <dbReference type="PROSITE" id="PS50089"/>
    </source>
</evidence>
<dbReference type="GO" id="GO:0061630">
    <property type="term" value="F:ubiquitin protein ligase activity"/>
    <property type="evidence" value="ECO:0007669"/>
    <property type="project" value="TreeGrafter"/>
</dbReference>
<keyword evidence="10" id="KW-1185">Reference proteome</keyword>
<dbReference type="InterPro" id="IPR001841">
    <property type="entry name" value="Znf_RING"/>
</dbReference>
<dbReference type="SMART" id="SM00184">
    <property type="entry name" value="RING"/>
    <property type="match status" value="1"/>
</dbReference>
<reference evidence="8" key="1">
    <citation type="submission" date="2023-06" db="EMBL/GenBank/DDBJ databases">
        <authorList>
            <person name="Kurt Z."/>
        </authorList>
    </citation>
    <scope>NUCLEOTIDE SEQUENCE</scope>
</reference>
<gene>
    <name evidence="9" type="ORF">HINF_LOCUS24143</name>
    <name evidence="8" type="ORF">HINF_LOCUS26274</name>
</gene>
<accession>A0AA86PPI6</accession>
<dbReference type="InterPro" id="IPR017921">
    <property type="entry name" value="Znf_CTCHY"/>
</dbReference>
<evidence type="ECO:0000313" key="10">
    <source>
        <dbReference type="Proteomes" id="UP001642409"/>
    </source>
</evidence>
<dbReference type="AlphaFoldDB" id="A0AA86PPI6"/>
<dbReference type="InterPro" id="IPR013083">
    <property type="entry name" value="Znf_RING/FYVE/PHD"/>
</dbReference>
<dbReference type="PANTHER" id="PTHR21319">
    <property type="entry name" value="RING FINGER AND CHY ZINC FINGER DOMAIN-CONTAINING PROTEIN 1"/>
    <property type="match status" value="1"/>
</dbReference>
<feature type="domain" description="CHY-type" evidence="6">
    <location>
        <begin position="117"/>
        <end position="184"/>
    </location>
</feature>
<dbReference type="PROSITE" id="PS51270">
    <property type="entry name" value="ZF_CTCHY"/>
    <property type="match status" value="1"/>
</dbReference>
<keyword evidence="2 4" id="KW-0863">Zinc-finger</keyword>
<dbReference type="EMBL" id="CATOUU010000656">
    <property type="protein sequence ID" value="CAI9938629.1"/>
    <property type="molecule type" value="Genomic_DNA"/>
</dbReference>
<dbReference type="InterPro" id="IPR037274">
    <property type="entry name" value="Znf_CHY_sf"/>
</dbReference>